<gene>
    <name evidence="2" type="ORF">GZ78_03950</name>
</gene>
<keyword evidence="1" id="KW-0472">Membrane</keyword>
<feature type="transmembrane region" description="Helical" evidence="1">
    <location>
        <begin position="25"/>
        <end position="46"/>
    </location>
</feature>
<dbReference type="NCBIfam" id="NF008528">
    <property type="entry name" value="PRK11463.1-2"/>
    <property type="match status" value="1"/>
</dbReference>
<dbReference type="EMBL" id="JOKH01000001">
    <property type="protein sequence ID" value="KEQ19159.1"/>
    <property type="molecule type" value="Genomic_DNA"/>
</dbReference>
<dbReference type="Proteomes" id="UP000028073">
    <property type="component" value="Unassembled WGS sequence"/>
</dbReference>
<dbReference type="PANTHER" id="PTHR35335">
    <property type="entry name" value="UPF0716 PROTEIN FXSA"/>
    <property type="match status" value="1"/>
</dbReference>
<dbReference type="Pfam" id="PF04186">
    <property type="entry name" value="FxsA"/>
    <property type="match status" value="1"/>
</dbReference>
<dbReference type="PANTHER" id="PTHR35335:SF1">
    <property type="entry name" value="UPF0716 PROTEIN FXSA"/>
    <property type="match status" value="1"/>
</dbReference>
<dbReference type="RefSeq" id="WP_034832826.1">
    <property type="nucleotide sequence ID" value="NZ_JOKH01000001.1"/>
</dbReference>
<name>A0A081NL36_9GAMM</name>
<keyword evidence="3" id="KW-1185">Reference proteome</keyword>
<comment type="caution">
    <text evidence="2">The sequence shown here is derived from an EMBL/GenBank/DDBJ whole genome shotgun (WGS) entry which is preliminary data.</text>
</comment>
<reference evidence="2 3" key="1">
    <citation type="submission" date="2014-06" db="EMBL/GenBank/DDBJ databases">
        <title>Whole Genome Sequences of Three Symbiotic Endozoicomonas Bacteria.</title>
        <authorList>
            <person name="Neave M.J."/>
            <person name="Apprill A."/>
            <person name="Voolstra C.R."/>
        </authorList>
    </citation>
    <scope>NUCLEOTIDE SEQUENCE [LARGE SCALE GENOMIC DNA]</scope>
    <source>
        <strain evidence="2 3">DSM 25634</strain>
    </source>
</reference>
<dbReference type="GO" id="GO:0016020">
    <property type="term" value="C:membrane"/>
    <property type="evidence" value="ECO:0007669"/>
    <property type="project" value="InterPro"/>
</dbReference>
<evidence type="ECO:0000256" key="1">
    <source>
        <dbReference type="SAM" id="Phobius"/>
    </source>
</evidence>
<sequence length="158" mass="17717">MRFPAWIFLLLPALELVVLIKVGGYIGALNTLALVILGMVAGMAVIRRQGFRTMLKARERMTHGELPALEILEGFMIALGGVFLMIPGFITDLLGITLLIPPFRKLILGRMIKSGRWQAQQSSATFEGEYYREDVGRNQGNHQALEGEFKRENEKKSQ</sequence>
<evidence type="ECO:0000313" key="2">
    <source>
        <dbReference type="EMBL" id="KEQ19159.1"/>
    </source>
</evidence>
<dbReference type="OrthoDB" id="9792788at2"/>
<keyword evidence="1" id="KW-1133">Transmembrane helix</keyword>
<evidence type="ECO:0008006" key="4">
    <source>
        <dbReference type="Google" id="ProtNLM"/>
    </source>
</evidence>
<dbReference type="AlphaFoldDB" id="A0A081NL36"/>
<evidence type="ECO:0000313" key="3">
    <source>
        <dbReference type="Proteomes" id="UP000028073"/>
    </source>
</evidence>
<organism evidence="2 3">
    <name type="scientific">Endozoicomonas numazuensis</name>
    <dbReference type="NCBI Taxonomy" id="1137799"/>
    <lineage>
        <taxon>Bacteria</taxon>
        <taxon>Pseudomonadati</taxon>
        <taxon>Pseudomonadota</taxon>
        <taxon>Gammaproteobacteria</taxon>
        <taxon>Oceanospirillales</taxon>
        <taxon>Endozoicomonadaceae</taxon>
        <taxon>Endozoicomonas</taxon>
    </lineage>
</organism>
<accession>A0A081NL36</accession>
<protein>
    <recommendedName>
        <fullName evidence="4">Biotin--acetyl-CoA-carboxylase ligase</fullName>
    </recommendedName>
</protein>
<keyword evidence="1" id="KW-0812">Transmembrane</keyword>
<dbReference type="InterPro" id="IPR007313">
    <property type="entry name" value="FxsA"/>
</dbReference>
<dbReference type="STRING" id="1137799.GZ78_03950"/>
<dbReference type="eggNOG" id="COG3030">
    <property type="taxonomic scope" value="Bacteria"/>
</dbReference>
<proteinExistence type="predicted"/>